<comment type="subunit">
    <text evidence="4">Homooctamer.</text>
</comment>
<evidence type="ECO:0000256" key="3">
    <source>
        <dbReference type="ARBA" id="ARBA00008055"/>
    </source>
</evidence>
<dbReference type="PIRSF" id="PIRSF001415">
    <property type="entry name" value="Porphbilin_synth"/>
    <property type="match status" value="1"/>
</dbReference>
<feature type="binding site" evidence="16">
    <location>
        <position position="331"/>
    </location>
    <ligand>
        <name>5-aminolevulinate</name>
        <dbReference type="ChEBI" id="CHEBI:356416"/>
        <label>2</label>
    </ligand>
</feature>
<evidence type="ECO:0000313" key="19">
    <source>
        <dbReference type="EMBL" id="OEJ90254.1"/>
    </source>
</evidence>
<dbReference type="Proteomes" id="UP000095358">
    <property type="component" value="Unassembled WGS sequence"/>
</dbReference>
<dbReference type="NCBIfam" id="NF006762">
    <property type="entry name" value="PRK09283.1"/>
    <property type="match status" value="1"/>
</dbReference>
<evidence type="ECO:0000256" key="9">
    <source>
        <dbReference type="ARBA" id="ARBA00023133"/>
    </source>
</evidence>
<dbReference type="GO" id="GO:0004655">
    <property type="term" value="F:porphobilinogen synthase activity"/>
    <property type="evidence" value="ECO:0007669"/>
    <property type="project" value="UniProtKB-EC"/>
</dbReference>
<evidence type="ECO:0000256" key="11">
    <source>
        <dbReference type="ARBA" id="ARBA00023244"/>
    </source>
</evidence>
<dbReference type="EMBL" id="LPNN01000003">
    <property type="protein sequence ID" value="OEJ90254.1"/>
    <property type="molecule type" value="Genomic_DNA"/>
</dbReference>
<evidence type="ECO:0000256" key="4">
    <source>
        <dbReference type="ARBA" id="ARBA00011823"/>
    </source>
</evidence>
<dbReference type="STRING" id="29833.A0A1E5RTS2"/>
<keyword evidence="8 17" id="KW-0862">Zinc</keyword>
<dbReference type="UniPathway" id="UPA00251">
    <property type="reaction ID" value="UER00318"/>
</dbReference>
<keyword evidence="11" id="KW-0627">Porphyrin biosynthesis</keyword>
<comment type="cofactor">
    <cofactor evidence="1">
        <name>Zn(2+)</name>
        <dbReference type="ChEBI" id="CHEBI:29105"/>
    </cofactor>
</comment>
<evidence type="ECO:0000256" key="18">
    <source>
        <dbReference type="RuleBase" id="RU004161"/>
    </source>
</evidence>
<evidence type="ECO:0000256" key="10">
    <source>
        <dbReference type="ARBA" id="ARBA00023239"/>
    </source>
</evidence>
<dbReference type="GO" id="GO:0006782">
    <property type="term" value="P:protoporphyrinogen IX biosynthetic process"/>
    <property type="evidence" value="ECO:0007669"/>
    <property type="project" value="UniProtKB-UniPathway"/>
</dbReference>
<dbReference type="OrthoDB" id="1530at2759"/>
<dbReference type="VEuPathDB" id="FungiDB:AWRI3580_g1406"/>
<evidence type="ECO:0000256" key="15">
    <source>
        <dbReference type="PIRSR" id="PIRSR001415-1"/>
    </source>
</evidence>
<dbReference type="InterPro" id="IPR013785">
    <property type="entry name" value="Aldolase_TIM"/>
</dbReference>
<evidence type="ECO:0000256" key="13">
    <source>
        <dbReference type="ARBA" id="ARBA00032837"/>
    </source>
</evidence>
<dbReference type="EC" id="4.2.1.24" evidence="5"/>
<dbReference type="Gene3D" id="3.20.20.70">
    <property type="entry name" value="Aldolase class I"/>
    <property type="match status" value="1"/>
</dbReference>
<evidence type="ECO:0000256" key="2">
    <source>
        <dbReference type="ARBA" id="ARBA00004694"/>
    </source>
</evidence>
<dbReference type="Pfam" id="PF00490">
    <property type="entry name" value="ALAD"/>
    <property type="match status" value="1"/>
</dbReference>
<evidence type="ECO:0000256" key="7">
    <source>
        <dbReference type="ARBA" id="ARBA00022723"/>
    </source>
</evidence>
<comment type="pathway">
    <text evidence="2">Porphyrin-containing compound metabolism; protoporphyrin-IX biosynthesis; coproporphyrinogen-III from 5-aminolevulinate: step 1/4.</text>
</comment>
<dbReference type="PRINTS" id="PR00144">
    <property type="entry name" value="DALDHYDRTASE"/>
</dbReference>
<comment type="catalytic activity">
    <reaction evidence="14">
        <text>2 5-aminolevulinate = porphobilinogen + 2 H2O + H(+)</text>
        <dbReference type="Rhea" id="RHEA:24064"/>
        <dbReference type="ChEBI" id="CHEBI:15377"/>
        <dbReference type="ChEBI" id="CHEBI:15378"/>
        <dbReference type="ChEBI" id="CHEBI:58126"/>
        <dbReference type="ChEBI" id="CHEBI:356416"/>
        <dbReference type="EC" id="4.2.1.24"/>
    </reaction>
</comment>
<reference evidence="20" key="1">
    <citation type="journal article" date="2016" name="Genome Announc.">
        <title>Genome sequences of three species of Hanseniaspora isolated from spontaneous wine fermentations.</title>
        <authorList>
            <person name="Sternes P.R."/>
            <person name="Lee D."/>
            <person name="Kutyna D.R."/>
            <person name="Borneman A.R."/>
        </authorList>
    </citation>
    <scope>NUCLEOTIDE SEQUENCE [LARGE SCALE GENOMIC DNA]</scope>
    <source>
        <strain evidence="20">AWRI3580</strain>
    </source>
</reference>
<accession>A0A1E5RTS2</accession>
<dbReference type="PANTHER" id="PTHR11458:SF0">
    <property type="entry name" value="DELTA-AMINOLEVULINIC ACID DEHYDRATASE"/>
    <property type="match status" value="1"/>
</dbReference>
<comment type="similarity">
    <text evidence="3 18">Belongs to the ALAD family.</text>
</comment>
<evidence type="ECO:0000256" key="1">
    <source>
        <dbReference type="ARBA" id="ARBA00001947"/>
    </source>
</evidence>
<dbReference type="SMART" id="SM01004">
    <property type="entry name" value="ALAD"/>
    <property type="match status" value="1"/>
</dbReference>
<dbReference type="GO" id="GO:0005829">
    <property type="term" value="C:cytosol"/>
    <property type="evidence" value="ECO:0007669"/>
    <property type="project" value="TreeGrafter"/>
</dbReference>
<feature type="binding site" evidence="17">
    <location>
        <position position="145"/>
    </location>
    <ligand>
        <name>Zn(2+)</name>
        <dbReference type="ChEBI" id="CHEBI:29105"/>
        <note>catalytic</note>
    </ligand>
</feature>
<feature type="binding site" evidence="17">
    <location>
        <position position="135"/>
    </location>
    <ligand>
        <name>Zn(2+)</name>
        <dbReference type="ChEBI" id="CHEBI:29105"/>
        <note>catalytic</note>
    </ligand>
</feature>
<dbReference type="SUPFAM" id="SSF51569">
    <property type="entry name" value="Aldolase"/>
    <property type="match status" value="1"/>
</dbReference>
<dbReference type="InterPro" id="IPR001731">
    <property type="entry name" value="ALAD"/>
</dbReference>
<name>A0A1E5RTS2_HANUV</name>
<feature type="binding site" evidence="16">
    <location>
        <position position="234"/>
    </location>
    <ligand>
        <name>5-aminolevulinate</name>
        <dbReference type="ChEBI" id="CHEBI:356416"/>
        <label>1</label>
    </ligand>
</feature>
<evidence type="ECO:0000313" key="20">
    <source>
        <dbReference type="Proteomes" id="UP000095358"/>
    </source>
</evidence>
<sequence length="342" mass="37563">MSQHTAEYLPASTPNISSILQGSYNHPLTREWQAERVLTKSMLIFPIFISDEPEEDCPIPSLPNIRRFGINKITGYLRPLVAKGLRSVIIFGVPMKEGAKDPYGTSADDPNGPVIQCIKVLKKEFPDLFIMCDVCLCEFTSHGHCGILQEDGSLNRDLSVRRIAAVAVNYVKAGANSVAPSDMMDGRILEIKKGLINAGLENKAFVMSYSAKFSGNLYGPFRDAACSAPSFGDRKAYQLPTTANGLARRALRRDIAEGADGIIAKPATFYLDVMREAAEIAQDLPVCAYHVSGEYAMLHAAIEKGICDEKEIVMEAHNGFLRAGARLVISYFTPELLDWLKN</sequence>
<protein>
    <recommendedName>
        <fullName evidence="6">Delta-aminolevulinic acid dehydratase</fullName>
        <ecNumber evidence="5">4.2.1.24</ecNumber>
    </recommendedName>
    <alternativeName>
        <fullName evidence="13">Porphobilinogen synthase</fullName>
    </alternativeName>
</protein>
<dbReference type="PANTHER" id="PTHR11458">
    <property type="entry name" value="DELTA-AMINOLEVULINIC ACID DEHYDRATASE"/>
    <property type="match status" value="1"/>
</dbReference>
<feature type="binding site" evidence="17">
    <location>
        <position position="137"/>
    </location>
    <ligand>
        <name>Zn(2+)</name>
        <dbReference type="ChEBI" id="CHEBI:29105"/>
        <note>catalytic</note>
    </ligand>
</feature>
<comment type="function">
    <text evidence="12">Catalyzes an early step in the biosynthesis of tetrapyrroles. Binds two molecules of 5-aminolevulinate per subunit, each at a distinct site, and catalyzes their condensation to form porphobilinogen.</text>
</comment>
<feature type="active site" description="Schiff-base intermediate with substrate" evidence="15">
    <location>
        <position position="212"/>
    </location>
</feature>
<evidence type="ECO:0000256" key="12">
    <source>
        <dbReference type="ARBA" id="ARBA00025628"/>
    </source>
</evidence>
<gene>
    <name evidence="19" type="ORF">AWRI3580_g1406</name>
</gene>
<keyword evidence="9" id="KW-0350">Heme biosynthesis</keyword>
<dbReference type="AlphaFoldDB" id="A0A1E5RTS2"/>
<evidence type="ECO:0000256" key="6">
    <source>
        <dbReference type="ARBA" id="ARBA00020771"/>
    </source>
</evidence>
<evidence type="ECO:0000256" key="16">
    <source>
        <dbReference type="PIRSR" id="PIRSR001415-2"/>
    </source>
</evidence>
<dbReference type="GO" id="GO:0008270">
    <property type="term" value="F:zinc ion binding"/>
    <property type="evidence" value="ECO:0007669"/>
    <property type="project" value="TreeGrafter"/>
</dbReference>
<evidence type="ECO:0000256" key="8">
    <source>
        <dbReference type="ARBA" id="ARBA00022833"/>
    </source>
</evidence>
<feature type="binding site" evidence="16">
    <location>
        <position position="292"/>
    </location>
    <ligand>
        <name>5-aminolevulinate</name>
        <dbReference type="ChEBI" id="CHEBI:356416"/>
        <label>2</label>
    </ligand>
</feature>
<keyword evidence="10" id="KW-0456">Lyase</keyword>
<evidence type="ECO:0000256" key="14">
    <source>
        <dbReference type="ARBA" id="ARBA00047651"/>
    </source>
</evidence>
<keyword evidence="7 17" id="KW-0479">Metal-binding</keyword>
<feature type="active site" description="Schiff-base intermediate with substrate" evidence="15">
    <location>
        <position position="265"/>
    </location>
</feature>
<feature type="binding site" evidence="16">
    <location>
        <position position="222"/>
    </location>
    <ligand>
        <name>5-aminolevulinate</name>
        <dbReference type="ChEBI" id="CHEBI:356416"/>
        <label>1</label>
    </ligand>
</feature>
<comment type="caution">
    <text evidence="19">The sequence shown here is derived from an EMBL/GenBank/DDBJ whole genome shotgun (WGS) entry which is preliminary data.</text>
</comment>
<evidence type="ECO:0000256" key="5">
    <source>
        <dbReference type="ARBA" id="ARBA00012053"/>
    </source>
</evidence>
<evidence type="ECO:0000256" key="17">
    <source>
        <dbReference type="PIRSR" id="PIRSR001415-3"/>
    </source>
</evidence>
<organism evidence="19 20">
    <name type="scientific">Hanseniaspora uvarum</name>
    <name type="common">Yeast</name>
    <name type="synonym">Kloeckera apiculata</name>
    <dbReference type="NCBI Taxonomy" id="29833"/>
    <lineage>
        <taxon>Eukaryota</taxon>
        <taxon>Fungi</taxon>
        <taxon>Dikarya</taxon>
        <taxon>Ascomycota</taxon>
        <taxon>Saccharomycotina</taxon>
        <taxon>Saccharomycetes</taxon>
        <taxon>Saccharomycodales</taxon>
        <taxon>Saccharomycodaceae</taxon>
        <taxon>Hanseniaspora</taxon>
    </lineage>
</organism>
<keyword evidence="20" id="KW-1185">Reference proteome</keyword>
<proteinExistence type="inferred from homology"/>
<dbReference type="FunFam" id="3.20.20.70:FF:000048">
    <property type="entry name" value="Delta-aminolevulinic acid dehydratase"/>
    <property type="match status" value="1"/>
</dbReference>